<proteinExistence type="predicted"/>
<dbReference type="EMBL" id="JACOPR010000005">
    <property type="protein sequence ID" value="MBC5731139.1"/>
    <property type="molecule type" value="Genomic_DNA"/>
</dbReference>
<reference evidence="1 2" key="1">
    <citation type="submission" date="2020-08" db="EMBL/GenBank/DDBJ databases">
        <title>Genome public.</title>
        <authorList>
            <person name="Liu C."/>
            <person name="Sun Q."/>
        </authorList>
    </citation>
    <scope>NUCLEOTIDE SEQUENCE [LARGE SCALE GENOMIC DNA]</scope>
    <source>
        <strain evidence="1 2">New-38</strain>
    </source>
</reference>
<gene>
    <name evidence="1" type="ORF">H8S34_09890</name>
</gene>
<dbReference type="RefSeq" id="WP_186963882.1">
    <property type="nucleotide sequence ID" value="NZ_JACOPR010000005.1"/>
</dbReference>
<protein>
    <submittedName>
        <fullName evidence="1">Uncharacterized protein</fullName>
    </submittedName>
</protein>
<organism evidence="1 2">
    <name type="scientific">Pseudoflavonifractor hominis</name>
    <dbReference type="NCBI Taxonomy" id="2763059"/>
    <lineage>
        <taxon>Bacteria</taxon>
        <taxon>Bacillati</taxon>
        <taxon>Bacillota</taxon>
        <taxon>Clostridia</taxon>
        <taxon>Eubacteriales</taxon>
        <taxon>Oscillospiraceae</taxon>
        <taxon>Pseudoflavonifractor</taxon>
    </lineage>
</organism>
<accession>A0ABR7HUG0</accession>
<name>A0ABR7HUG0_9FIRM</name>
<evidence type="ECO:0000313" key="2">
    <source>
        <dbReference type="Proteomes" id="UP000660021"/>
    </source>
</evidence>
<comment type="caution">
    <text evidence="1">The sequence shown here is derived from an EMBL/GenBank/DDBJ whole genome shotgun (WGS) entry which is preliminary data.</text>
</comment>
<keyword evidence="2" id="KW-1185">Reference proteome</keyword>
<sequence length="121" mass="13468">MDQTQIREILGKQLELLAEVSESKPSNLPELSVAMCEIADRLEEVQDPISRSGCFESGMLEASAKSELGKELDEAIGPDEFKALGQDLALVIAKHKLTRNPKICEKVFRYMSFVILGWNSL</sequence>
<evidence type="ECO:0000313" key="1">
    <source>
        <dbReference type="EMBL" id="MBC5731139.1"/>
    </source>
</evidence>
<dbReference type="Proteomes" id="UP000660021">
    <property type="component" value="Unassembled WGS sequence"/>
</dbReference>